<dbReference type="GO" id="GO:0006508">
    <property type="term" value="P:proteolysis"/>
    <property type="evidence" value="ECO:0007669"/>
    <property type="project" value="UniProtKB-KW"/>
</dbReference>
<dbReference type="PROSITE" id="PS00132">
    <property type="entry name" value="CARBOXYPEPT_ZN_1"/>
    <property type="match status" value="1"/>
</dbReference>
<evidence type="ECO:0000256" key="5">
    <source>
        <dbReference type="ARBA" id="ARBA00022801"/>
    </source>
</evidence>
<name>A0A5B8UEV8_9BACT</name>
<evidence type="ECO:0000313" key="12">
    <source>
        <dbReference type="Proteomes" id="UP000321204"/>
    </source>
</evidence>
<comment type="cofactor">
    <cofactor evidence="1">
        <name>Zn(2+)</name>
        <dbReference type="ChEBI" id="CHEBI:29105"/>
    </cofactor>
</comment>
<dbReference type="InterPro" id="IPR033810">
    <property type="entry name" value="Carboxypeptidase_T"/>
</dbReference>
<evidence type="ECO:0000256" key="8">
    <source>
        <dbReference type="PROSITE-ProRule" id="PRU01379"/>
    </source>
</evidence>
<dbReference type="InterPro" id="IPR013783">
    <property type="entry name" value="Ig-like_fold"/>
</dbReference>
<dbReference type="PRINTS" id="PR00765">
    <property type="entry name" value="CRBOXYPTASEA"/>
</dbReference>
<dbReference type="InterPro" id="IPR026444">
    <property type="entry name" value="Secre_tail"/>
</dbReference>
<evidence type="ECO:0000256" key="1">
    <source>
        <dbReference type="ARBA" id="ARBA00001947"/>
    </source>
</evidence>
<feature type="chain" id="PRO_5022947869" evidence="9">
    <location>
        <begin position="22"/>
        <end position="900"/>
    </location>
</feature>
<keyword evidence="3" id="KW-0645">Protease</keyword>
<dbReference type="CDD" id="cd03859">
    <property type="entry name" value="M14_CPT"/>
    <property type="match status" value="1"/>
</dbReference>
<comment type="similarity">
    <text evidence="2 8">Belongs to the peptidase M14 family.</text>
</comment>
<dbReference type="Gene3D" id="2.60.120.260">
    <property type="entry name" value="Galactose-binding domain-like"/>
    <property type="match status" value="1"/>
</dbReference>
<dbReference type="GO" id="GO:0005615">
    <property type="term" value="C:extracellular space"/>
    <property type="evidence" value="ECO:0007669"/>
    <property type="project" value="TreeGrafter"/>
</dbReference>
<dbReference type="SMART" id="SM00631">
    <property type="entry name" value="Zn_pept"/>
    <property type="match status" value="1"/>
</dbReference>
<dbReference type="GO" id="GO:0008270">
    <property type="term" value="F:zinc ion binding"/>
    <property type="evidence" value="ECO:0007669"/>
    <property type="project" value="InterPro"/>
</dbReference>
<keyword evidence="7" id="KW-0482">Metalloprotease</keyword>
<dbReference type="SUPFAM" id="SSF53187">
    <property type="entry name" value="Zn-dependent exopeptidases"/>
    <property type="match status" value="1"/>
</dbReference>
<dbReference type="InterPro" id="IPR000834">
    <property type="entry name" value="Peptidase_M14"/>
</dbReference>
<evidence type="ECO:0000256" key="4">
    <source>
        <dbReference type="ARBA" id="ARBA00022723"/>
    </source>
</evidence>
<dbReference type="NCBIfam" id="TIGR04183">
    <property type="entry name" value="Por_Secre_tail"/>
    <property type="match status" value="1"/>
</dbReference>
<dbReference type="RefSeq" id="WP_146782856.1">
    <property type="nucleotide sequence ID" value="NZ_BAABIO010000006.1"/>
</dbReference>
<evidence type="ECO:0000259" key="10">
    <source>
        <dbReference type="PROSITE" id="PS52035"/>
    </source>
</evidence>
<reference evidence="11 12" key="1">
    <citation type="journal article" date="2015" name="Int. J. Syst. Evol. Microbiol.">
        <title>Flavisolibacter ginsenosidimutans sp. nov., with ginsenoside-converting activity isolated from soil used for cultivating ginseng.</title>
        <authorList>
            <person name="Zhao Y."/>
            <person name="Liu Q."/>
            <person name="Kang M.S."/>
            <person name="Jin F."/>
            <person name="Yu H."/>
            <person name="Im W.T."/>
        </authorList>
    </citation>
    <scope>NUCLEOTIDE SEQUENCE [LARGE SCALE GENOMIC DNA]</scope>
    <source>
        <strain evidence="11 12">Gsoil 636</strain>
    </source>
</reference>
<dbReference type="OrthoDB" id="9808753at2"/>
<dbReference type="InterPro" id="IPR057246">
    <property type="entry name" value="CARBOXYPEPT_ZN_1"/>
</dbReference>
<proteinExistence type="inferred from homology"/>
<dbReference type="Pfam" id="PF18962">
    <property type="entry name" value="Por_Secre_tail"/>
    <property type="match status" value="1"/>
</dbReference>
<accession>A0A5B8UEV8</accession>
<feature type="domain" description="Peptidase M14" evidence="10">
    <location>
        <begin position="142"/>
        <end position="443"/>
    </location>
</feature>
<dbReference type="Proteomes" id="UP000321204">
    <property type="component" value="Chromosome"/>
</dbReference>
<evidence type="ECO:0000313" key="11">
    <source>
        <dbReference type="EMBL" id="QEC55013.1"/>
    </source>
</evidence>
<keyword evidence="12" id="KW-1185">Reference proteome</keyword>
<keyword evidence="5" id="KW-0378">Hydrolase</keyword>
<evidence type="ECO:0000256" key="9">
    <source>
        <dbReference type="SAM" id="SignalP"/>
    </source>
</evidence>
<dbReference type="PROSITE" id="PS52035">
    <property type="entry name" value="PEPTIDASE_M14"/>
    <property type="match status" value="1"/>
</dbReference>
<dbReference type="KEGG" id="fgg:FSB75_03540"/>
<dbReference type="Gene3D" id="3.40.630.10">
    <property type="entry name" value="Zn peptidases"/>
    <property type="match status" value="1"/>
</dbReference>
<dbReference type="Gene3D" id="2.60.40.10">
    <property type="entry name" value="Immunoglobulins"/>
    <property type="match status" value="1"/>
</dbReference>
<dbReference type="PANTHER" id="PTHR11705:SF143">
    <property type="entry name" value="SLL0236 PROTEIN"/>
    <property type="match status" value="1"/>
</dbReference>
<sequence>MKLFRVVSILCACLALNPAYSQPKTKYSQVKIFVPKKEVSLLQKAGVGIDHAYYNASGETMITTLNAAEIQKLAASGIRYETTIEDEEADFIRRNKPDEFFKNDNSQNNTNAAQRLLFSTADKSFASTVVTPAAFNSGSMGGYLTFAQMKKELDSMVLNYPALAKLDSIGHTYENRAIWALTISDNVNTNENEPEVLFTGMHHAREPLGMENLIFFMQYLLENYATNDRIKEIVDNRQLVFIPCLNPDGYVYNQTTNPAGGGLWRKNRQPNSDGSFGQDLNRNYGYGFDYPNNGSSDVTTDDNYHGDYAFQAMETQLMRDYLKLHNFQFAVNYHAYGGYWIHGYCVPTGTLSGTDSAIIKTTGAMGTRYDFYEVGTPPETVGYTANGSSDDWFMAGDLNLRSPVYAVSPEVGLGLNTFWPASSNIITYCKDVFFGNLQAALFGGAYVDVDDKTTIALTSKTGTLDFLLRRIGRVDSSVKVTVIPLENLSSVGAPATVSSLPNYLGTATVSINYTMYSNIANGQRIKFVVKTETGGITKLDTLVKFYNPTVILSDDMEGSSLSTSWASSSWGYTSASAFNGTHSLSQSPGTTYGNNVTSTITTASALDLSNATAAYLTFWTRYRSQNGYDKLQIQYTTGTKGNATYTPLSGVHTVMESKGTLGGNPALTGYQDYWVKETVDLKNVLSSATVKLRFEFTSDASGTDEGFFLDDIQVIKSTVPLVILPVNFTDVRATKAGNQVAIKWEASTGPDHLYFEVERATDGISFMPVFKTVEKGETHYATDASPVRGANFYRIKAVSLGGVQYSKTVQVIYANESNVTLYPNPVNESLQLKLNGLASGRYQIQIVTLSGQVAGYHEFSTSNASQELKLNTSGLRAGAYYLYIRNGNGTLIDVKNFSKL</sequence>
<protein>
    <submittedName>
        <fullName evidence="11">T9SS type A sorting domain-containing protein</fullName>
    </submittedName>
</protein>
<evidence type="ECO:0000256" key="2">
    <source>
        <dbReference type="ARBA" id="ARBA00005988"/>
    </source>
</evidence>
<dbReference type="EMBL" id="CP042433">
    <property type="protein sequence ID" value="QEC55013.1"/>
    <property type="molecule type" value="Genomic_DNA"/>
</dbReference>
<keyword evidence="4" id="KW-0479">Metal-binding</keyword>
<dbReference type="Pfam" id="PF20773">
    <property type="entry name" value="InhA-like_MAM"/>
    <property type="match status" value="1"/>
</dbReference>
<gene>
    <name evidence="11" type="ORF">FSB75_03540</name>
</gene>
<feature type="active site" description="Proton donor/acceptor" evidence="8">
    <location>
        <position position="410"/>
    </location>
</feature>
<organism evidence="11 12">
    <name type="scientific">Flavisolibacter ginsenosidimutans</name>
    <dbReference type="NCBI Taxonomy" id="661481"/>
    <lineage>
        <taxon>Bacteria</taxon>
        <taxon>Pseudomonadati</taxon>
        <taxon>Bacteroidota</taxon>
        <taxon>Chitinophagia</taxon>
        <taxon>Chitinophagales</taxon>
        <taxon>Chitinophagaceae</taxon>
        <taxon>Flavisolibacter</taxon>
    </lineage>
</organism>
<dbReference type="Pfam" id="PF00246">
    <property type="entry name" value="Peptidase_M14"/>
    <property type="match status" value="1"/>
</dbReference>
<keyword evidence="9" id="KW-0732">Signal</keyword>
<evidence type="ECO:0000256" key="7">
    <source>
        <dbReference type="ARBA" id="ARBA00023049"/>
    </source>
</evidence>
<keyword evidence="6" id="KW-0862">Zinc</keyword>
<dbReference type="AlphaFoldDB" id="A0A5B8UEV8"/>
<dbReference type="GO" id="GO:0004181">
    <property type="term" value="F:metallocarboxypeptidase activity"/>
    <property type="evidence" value="ECO:0007669"/>
    <property type="project" value="InterPro"/>
</dbReference>
<evidence type="ECO:0000256" key="3">
    <source>
        <dbReference type="ARBA" id="ARBA00022670"/>
    </source>
</evidence>
<dbReference type="PANTHER" id="PTHR11705">
    <property type="entry name" value="PROTEASE FAMILY M14 CARBOXYPEPTIDASE A,B"/>
    <property type="match status" value="1"/>
</dbReference>
<feature type="signal peptide" evidence="9">
    <location>
        <begin position="1"/>
        <end position="21"/>
    </location>
</feature>
<evidence type="ECO:0000256" key="6">
    <source>
        <dbReference type="ARBA" id="ARBA00022833"/>
    </source>
</evidence>